<proteinExistence type="predicted"/>
<reference evidence="2" key="1">
    <citation type="submission" date="2019-08" db="EMBL/GenBank/DDBJ databases">
        <title>The genome of the North American firefly Photinus pyralis.</title>
        <authorList>
            <consortium name="Photinus pyralis genome working group"/>
            <person name="Fallon T.R."/>
            <person name="Sander Lower S.E."/>
            <person name="Weng J.-K."/>
        </authorList>
    </citation>
    <scope>NUCLEOTIDE SEQUENCE</scope>
    <source>
        <strain evidence="2">TRF0915ILg1</strain>
        <tissue evidence="2">Whole body</tissue>
    </source>
</reference>
<organism evidence="2 3">
    <name type="scientific">Ignelater luminosus</name>
    <name type="common">Cucubano</name>
    <name type="synonym">Pyrophorus luminosus</name>
    <dbReference type="NCBI Taxonomy" id="2038154"/>
    <lineage>
        <taxon>Eukaryota</taxon>
        <taxon>Metazoa</taxon>
        <taxon>Ecdysozoa</taxon>
        <taxon>Arthropoda</taxon>
        <taxon>Hexapoda</taxon>
        <taxon>Insecta</taxon>
        <taxon>Pterygota</taxon>
        <taxon>Neoptera</taxon>
        <taxon>Endopterygota</taxon>
        <taxon>Coleoptera</taxon>
        <taxon>Polyphaga</taxon>
        <taxon>Elateriformia</taxon>
        <taxon>Elateroidea</taxon>
        <taxon>Elateridae</taxon>
        <taxon>Agrypninae</taxon>
        <taxon>Pyrophorini</taxon>
        <taxon>Ignelater</taxon>
    </lineage>
</organism>
<dbReference type="EMBL" id="VTPC01005736">
    <property type="protein sequence ID" value="KAF2895658.1"/>
    <property type="molecule type" value="Genomic_DNA"/>
</dbReference>
<dbReference type="OrthoDB" id="6767006at2759"/>
<feature type="chain" id="PRO_5035424602" evidence="1">
    <location>
        <begin position="21"/>
        <end position="317"/>
    </location>
</feature>
<dbReference type="Proteomes" id="UP000801492">
    <property type="component" value="Unassembled WGS sequence"/>
</dbReference>
<evidence type="ECO:0000313" key="2">
    <source>
        <dbReference type="EMBL" id="KAF2895658.1"/>
    </source>
</evidence>
<feature type="signal peptide" evidence="1">
    <location>
        <begin position="1"/>
        <end position="20"/>
    </location>
</feature>
<protein>
    <submittedName>
        <fullName evidence="2">Uncharacterized protein</fullName>
    </submittedName>
</protein>
<dbReference type="InterPro" id="IPR006616">
    <property type="entry name" value="DM9_repeat"/>
</dbReference>
<dbReference type="SMART" id="SM00696">
    <property type="entry name" value="DM9"/>
    <property type="match status" value="2"/>
</dbReference>
<comment type="caution">
    <text evidence="2">The sequence shown here is derived from an EMBL/GenBank/DDBJ whole genome shotgun (WGS) entry which is preliminary data.</text>
</comment>
<dbReference type="PANTHER" id="PTHR31649">
    <property type="entry name" value="AGAP009604-PA"/>
    <property type="match status" value="1"/>
</dbReference>
<gene>
    <name evidence="2" type="ORF">ILUMI_10517</name>
</gene>
<evidence type="ECO:0000256" key="1">
    <source>
        <dbReference type="SAM" id="SignalP"/>
    </source>
</evidence>
<dbReference type="AlphaFoldDB" id="A0A8K0CXQ5"/>
<keyword evidence="3" id="KW-1185">Reference proteome</keyword>
<name>A0A8K0CXQ5_IGNLU</name>
<dbReference type="Pfam" id="PF11901">
    <property type="entry name" value="DM9"/>
    <property type="match status" value="2"/>
</dbReference>
<dbReference type="PANTHER" id="PTHR31649:SF10">
    <property type="entry name" value="IP19903P-RELATED"/>
    <property type="match status" value="1"/>
</dbReference>
<keyword evidence="1" id="KW-0732">Signal</keyword>
<sequence>MEKRTLLYLFLLCFVYTLDAKSYIEDYCWRDYDGTIPTDAMAHGLDSQGKPVYVGQALYQDKLIPGQIYTNDRNVYFEWNGEEISTYKNVKILCSKHADKFEWVQTTKNKIVLLVNKILIKGGYESQYTTYIGRKEVNGVTYLGKIVCSTDDCFEYCWRDYVGIIPEDAFAGGMDKRGKPTYIGQALHEDKLIPGQIFVNDDKVHFEWAFEAYAKSENVKILCTERPGAFEWIDTTNEDVNDLALNETLFYGGFEPNHFTYIGRALADGVTNVGKITCTLDSCLGILITHNDEINLHQVFQILAYNSTMSIDFRSSE</sequence>
<accession>A0A8K0CXQ5</accession>
<evidence type="ECO:0000313" key="3">
    <source>
        <dbReference type="Proteomes" id="UP000801492"/>
    </source>
</evidence>